<protein>
    <submittedName>
        <fullName evidence="1">Endonuclease-reverse transcriptase</fullName>
    </submittedName>
</protein>
<reference evidence="1 2" key="1">
    <citation type="journal article" date="2021" name="Elife">
        <title>Chloroplast acquisition without the gene transfer in kleptoplastic sea slugs, Plakobranchus ocellatus.</title>
        <authorList>
            <person name="Maeda T."/>
            <person name="Takahashi S."/>
            <person name="Yoshida T."/>
            <person name="Shimamura S."/>
            <person name="Takaki Y."/>
            <person name="Nagai Y."/>
            <person name="Toyoda A."/>
            <person name="Suzuki Y."/>
            <person name="Arimoto A."/>
            <person name="Ishii H."/>
            <person name="Satoh N."/>
            <person name="Nishiyama T."/>
            <person name="Hasebe M."/>
            <person name="Maruyama T."/>
            <person name="Minagawa J."/>
            <person name="Obokata J."/>
            <person name="Shigenobu S."/>
        </authorList>
    </citation>
    <scope>NUCLEOTIDE SEQUENCE [LARGE SCALE GENOMIC DNA]</scope>
</reference>
<evidence type="ECO:0000313" key="1">
    <source>
        <dbReference type="EMBL" id="GFS01181.1"/>
    </source>
</evidence>
<gene>
    <name evidence="1" type="ORF">ElyMa_001089900</name>
</gene>
<name>A0AAV4HWX6_9GAST</name>
<sequence>MHRNKKRTGVQDVVQFALKQKWIWTGYVDRFDDNRFTQRVIKWQPRDVRRARGRQPRRWRDDLVQLKGATWIHDAQHRQQWRSDVKGYFQQ</sequence>
<organism evidence="1 2">
    <name type="scientific">Elysia marginata</name>
    <dbReference type="NCBI Taxonomy" id="1093978"/>
    <lineage>
        <taxon>Eukaryota</taxon>
        <taxon>Metazoa</taxon>
        <taxon>Spiralia</taxon>
        <taxon>Lophotrochozoa</taxon>
        <taxon>Mollusca</taxon>
        <taxon>Gastropoda</taxon>
        <taxon>Heterobranchia</taxon>
        <taxon>Euthyneura</taxon>
        <taxon>Panpulmonata</taxon>
        <taxon>Sacoglossa</taxon>
        <taxon>Placobranchoidea</taxon>
        <taxon>Plakobranchidae</taxon>
        <taxon>Elysia</taxon>
    </lineage>
</organism>
<dbReference type="AlphaFoldDB" id="A0AAV4HWX6"/>
<evidence type="ECO:0000313" key="2">
    <source>
        <dbReference type="Proteomes" id="UP000762676"/>
    </source>
</evidence>
<keyword evidence="1" id="KW-0255">Endonuclease</keyword>
<accession>A0AAV4HWX6</accession>
<keyword evidence="1" id="KW-0378">Hydrolase</keyword>
<dbReference type="EMBL" id="BMAT01002201">
    <property type="protein sequence ID" value="GFS01181.1"/>
    <property type="molecule type" value="Genomic_DNA"/>
</dbReference>
<proteinExistence type="predicted"/>
<keyword evidence="2" id="KW-1185">Reference proteome</keyword>
<comment type="caution">
    <text evidence="1">The sequence shown here is derived from an EMBL/GenBank/DDBJ whole genome shotgun (WGS) entry which is preliminary data.</text>
</comment>
<dbReference type="Proteomes" id="UP000762676">
    <property type="component" value="Unassembled WGS sequence"/>
</dbReference>
<dbReference type="GO" id="GO:0004519">
    <property type="term" value="F:endonuclease activity"/>
    <property type="evidence" value="ECO:0007669"/>
    <property type="project" value="UniProtKB-KW"/>
</dbReference>
<keyword evidence="1" id="KW-0540">Nuclease</keyword>